<evidence type="ECO:0000313" key="9">
    <source>
        <dbReference type="Proteomes" id="UP000539175"/>
    </source>
</evidence>
<dbReference type="Pfam" id="PF02417">
    <property type="entry name" value="Chromate_transp"/>
    <property type="match status" value="2"/>
</dbReference>
<dbReference type="PANTHER" id="PTHR33567">
    <property type="entry name" value="CHROMATE ION TRANSPORTER (EUROFUNG)"/>
    <property type="match status" value="1"/>
</dbReference>
<dbReference type="GO" id="GO:0005886">
    <property type="term" value="C:plasma membrane"/>
    <property type="evidence" value="ECO:0007669"/>
    <property type="project" value="UniProtKB-SubCell"/>
</dbReference>
<evidence type="ECO:0000256" key="4">
    <source>
        <dbReference type="ARBA" id="ARBA00022692"/>
    </source>
</evidence>
<reference evidence="8 9" key="1">
    <citation type="submission" date="2020-08" db="EMBL/GenBank/DDBJ databases">
        <title>Genomic Encyclopedia of Type Strains, Phase IV (KMG-IV): sequencing the most valuable type-strain genomes for metagenomic binning, comparative biology and taxonomic classification.</title>
        <authorList>
            <person name="Goeker M."/>
        </authorList>
    </citation>
    <scope>NUCLEOTIDE SEQUENCE [LARGE SCALE GENOMIC DNA]</scope>
    <source>
        <strain evidence="8 9">DSM 22198</strain>
    </source>
</reference>
<evidence type="ECO:0000256" key="2">
    <source>
        <dbReference type="ARBA" id="ARBA00005262"/>
    </source>
</evidence>
<feature type="transmembrane region" description="Helical" evidence="7">
    <location>
        <begin position="12"/>
        <end position="30"/>
    </location>
</feature>
<accession>A0A7X0EEI1</accession>
<keyword evidence="6 7" id="KW-0472">Membrane</keyword>
<proteinExistence type="inferred from homology"/>
<comment type="similarity">
    <text evidence="2">Belongs to the chromate ion transporter (CHR) (TC 2.A.51) family.</text>
</comment>
<feature type="transmembrane region" description="Helical" evidence="7">
    <location>
        <begin position="244"/>
        <end position="264"/>
    </location>
</feature>
<feature type="transmembrane region" description="Helical" evidence="7">
    <location>
        <begin position="315"/>
        <end position="339"/>
    </location>
</feature>
<comment type="subcellular location">
    <subcellularLocation>
        <location evidence="1">Cell membrane</location>
        <topology evidence="1">Multi-pass membrane protein</topology>
    </subcellularLocation>
</comment>
<dbReference type="InterPro" id="IPR003370">
    <property type="entry name" value="Chromate_transpt"/>
</dbReference>
<feature type="transmembrane region" description="Helical" evidence="7">
    <location>
        <begin position="396"/>
        <end position="415"/>
    </location>
</feature>
<evidence type="ECO:0000256" key="3">
    <source>
        <dbReference type="ARBA" id="ARBA00022475"/>
    </source>
</evidence>
<feature type="transmembrane region" description="Helical" evidence="7">
    <location>
        <begin position="210"/>
        <end position="232"/>
    </location>
</feature>
<feature type="transmembrane region" description="Helical" evidence="7">
    <location>
        <begin position="422"/>
        <end position="440"/>
    </location>
</feature>
<dbReference type="EMBL" id="JACIIZ010000005">
    <property type="protein sequence ID" value="MBB6251474.1"/>
    <property type="molecule type" value="Genomic_DNA"/>
</dbReference>
<dbReference type="Proteomes" id="UP000539175">
    <property type="component" value="Unassembled WGS sequence"/>
</dbReference>
<dbReference type="InterPro" id="IPR014047">
    <property type="entry name" value="Chr_Tranpt_l_chain"/>
</dbReference>
<keyword evidence="5 7" id="KW-1133">Transmembrane helix</keyword>
<protein>
    <submittedName>
        <fullName evidence="8">Chromate transporter</fullName>
    </submittedName>
</protein>
<dbReference type="PANTHER" id="PTHR33567:SF3">
    <property type="entry name" value="CHROMATE ION TRANSPORTER (EUROFUNG)"/>
    <property type="match status" value="1"/>
</dbReference>
<sequence length="441" mass="46286">MSLPSLREATRVWARIGLLSFGGPAGQIALMHRELVESRRWISEARFLHALSYCMVLPGPEAQQLATYIGWLLHGRRGGLVAGLLFILPGVLVMLGLSTLYTLYHQAPLTAALFYGVKAAVLAVVADAVIRLGRRALRGWPAVAVAGLSFLALAVARLPFPLVILMAALIGGAARDTFAPVRPDHSADALLDRQLDGAIPPHARPSRRRALATLATWLPLWLGPLAALRLLTGPDSVWTHIAQFFSGMAVVTFGGAYAVLAYVAQTAVTGYSWLSPGEMIDGLGLAETTPGPLVLVLQHVGFLAAAHAPGGLPPLLAGVLGGLLTSWVTFAPCFLWIFLGGPYVERVRANPTVTAALSAITAAVVGVILNLAVWFGLHVLFRGSRPVALGPISLPLPSGLDTGAALLALAALFLLRRTRLGLLPTLAACAAAGVALRHLGA</sequence>
<dbReference type="PIRSF" id="PIRSF004810">
    <property type="entry name" value="ChrA"/>
    <property type="match status" value="1"/>
</dbReference>
<feature type="transmembrane region" description="Helical" evidence="7">
    <location>
        <begin position="142"/>
        <end position="170"/>
    </location>
</feature>
<keyword evidence="3" id="KW-1003">Cell membrane</keyword>
<keyword evidence="4 7" id="KW-0812">Transmembrane</keyword>
<evidence type="ECO:0000256" key="6">
    <source>
        <dbReference type="ARBA" id="ARBA00023136"/>
    </source>
</evidence>
<evidence type="ECO:0000256" key="5">
    <source>
        <dbReference type="ARBA" id="ARBA00022989"/>
    </source>
</evidence>
<organism evidence="8 9">
    <name type="scientific">Nitrospirillum iridis</name>
    <dbReference type="NCBI Taxonomy" id="765888"/>
    <lineage>
        <taxon>Bacteria</taxon>
        <taxon>Pseudomonadati</taxon>
        <taxon>Pseudomonadota</taxon>
        <taxon>Alphaproteobacteria</taxon>
        <taxon>Rhodospirillales</taxon>
        <taxon>Azospirillaceae</taxon>
        <taxon>Nitrospirillum</taxon>
    </lineage>
</organism>
<dbReference type="RefSeq" id="WP_184800006.1">
    <property type="nucleotide sequence ID" value="NZ_JACIIZ010000005.1"/>
</dbReference>
<dbReference type="AlphaFoldDB" id="A0A7X0EEI1"/>
<dbReference type="NCBIfam" id="TIGR00937">
    <property type="entry name" value="2A51"/>
    <property type="match status" value="1"/>
</dbReference>
<evidence type="ECO:0000256" key="7">
    <source>
        <dbReference type="SAM" id="Phobius"/>
    </source>
</evidence>
<gene>
    <name evidence="8" type="ORF">FHS74_002025</name>
</gene>
<evidence type="ECO:0000313" key="8">
    <source>
        <dbReference type="EMBL" id="MBB6251474.1"/>
    </source>
</evidence>
<keyword evidence="9" id="KW-1185">Reference proteome</keyword>
<feature type="transmembrane region" description="Helical" evidence="7">
    <location>
        <begin position="80"/>
        <end position="103"/>
    </location>
</feature>
<comment type="caution">
    <text evidence="8">The sequence shown here is derived from an EMBL/GenBank/DDBJ whole genome shotgun (WGS) entry which is preliminary data.</text>
</comment>
<feature type="transmembrane region" description="Helical" evidence="7">
    <location>
        <begin position="351"/>
        <end position="376"/>
    </location>
</feature>
<evidence type="ECO:0000256" key="1">
    <source>
        <dbReference type="ARBA" id="ARBA00004651"/>
    </source>
</evidence>
<name>A0A7X0EEI1_9PROT</name>
<dbReference type="GO" id="GO:0015109">
    <property type="term" value="F:chromate transmembrane transporter activity"/>
    <property type="evidence" value="ECO:0007669"/>
    <property type="project" value="InterPro"/>
</dbReference>
<feature type="transmembrane region" description="Helical" evidence="7">
    <location>
        <begin position="109"/>
        <end position="130"/>
    </location>
</feature>